<accession>A0A3N4LIN5</accession>
<proteinExistence type="predicted"/>
<dbReference type="OrthoDB" id="21214at2759"/>
<dbReference type="PANTHER" id="PTHR42040:SF1">
    <property type="entry name" value="INNER KINETOCHORE SUBUNIT FTA4"/>
    <property type="match status" value="1"/>
</dbReference>
<dbReference type="AlphaFoldDB" id="A0A3N4LIN5"/>
<dbReference type="EMBL" id="ML121549">
    <property type="protein sequence ID" value="RPB22767.1"/>
    <property type="molecule type" value="Genomic_DNA"/>
</dbReference>
<feature type="non-terminal residue" evidence="1">
    <location>
        <position position="231"/>
    </location>
</feature>
<dbReference type="Proteomes" id="UP000267821">
    <property type="component" value="Unassembled WGS sequence"/>
</dbReference>
<evidence type="ECO:0008006" key="3">
    <source>
        <dbReference type="Google" id="ProtNLM"/>
    </source>
</evidence>
<reference evidence="1 2" key="1">
    <citation type="journal article" date="2018" name="Nat. Ecol. Evol.">
        <title>Pezizomycetes genomes reveal the molecular basis of ectomycorrhizal truffle lifestyle.</title>
        <authorList>
            <person name="Murat C."/>
            <person name="Payen T."/>
            <person name="Noel B."/>
            <person name="Kuo A."/>
            <person name="Morin E."/>
            <person name="Chen J."/>
            <person name="Kohler A."/>
            <person name="Krizsan K."/>
            <person name="Balestrini R."/>
            <person name="Da Silva C."/>
            <person name="Montanini B."/>
            <person name="Hainaut M."/>
            <person name="Levati E."/>
            <person name="Barry K.W."/>
            <person name="Belfiori B."/>
            <person name="Cichocki N."/>
            <person name="Clum A."/>
            <person name="Dockter R.B."/>
            <person name="Fauchery L."/>
            <person name="Guy J."/>
            <person name="Iotti M."/>
            <person name="Le Tacon F."/>
            <person name="Lindquist E.A."/>
            <person name="Lipzen A."/>
            <person name="Malagnac F."/>
            <person name="Mello A."/>
            <person name="Molinier V."/>
            <person name="Miyauchi S."/>
            <person name="Poulain J."/>
            <person name="Riccioni C."/>
            <person name="Rubini A."/>
            <person name="Sitrit Y."/>
            <person name="Splivallo R."/>
            <person name="Traeger S."/>
            <person name="Wang M."/>
            <person name="Zifcakova L."/>
            <person name="Wipf D."/>
            <person name="Zambonelli A."/>
            <person name="Paolocci F."/>
            <person name="Nowrousian M."/>
            <person name="Ottonello S."/>
            <person name="Baldrian P."/>
            <person name="Spatafora J.W."/>
            <person name="Henrissat B."/>
            <person name="Nagy L.G."/>
            <person name="Aury J.M."/>
            <person name="Wincker P."/>
            <person name="Grigoriev I.V."/>
            <person name="Bonfante P."/>
            <person name="Martin F.M."/>
        </authorList>
    </citation>
    <scope>NUCLEOTIDE SEQUENCE [LARGE SCALE GENOMIC DNA]</scope>
    <source>
        <strain evidence="1 2">ATCC MYA-4762</strain>
    </source>
</reference>
<dbReference type="InterPro" id="IPR025207">
    <property type="entry name" value="Sim4_Fta4"/>
</dbReference>
<dbReference type="InParanoid" id="A0A3N4LIN5"/>
<dbReference type="GO" id="GO:0031511">
    <property type="term" value="C:Mis6-Sim4 complex"/>
    <property type="evidence" value="ECO:0007669"/>
    <property type="project" value="InterPro"/>
</dbReference>
<sequence>MSKCATKPTAMSDPIQPTLFTVKKPFLDSQIRLLSADLAPPANWQDEIPAGPGGDLSQRAIDQVLTKVNLIAKKHNRSVYSSQTVKRVAEQIEAAYGGAGGGENEEGRGGYGEVPGEEEVLRRGVDLMDVDTISLLPEDYPVNPSTPGPQPSEAELSRYQTLRARLLHASTSFKAQRSRYEYYAQLQEKLRPFSEPHKVQPNLVTRGGELDREMERMRGLALKLSVQIERA</sequence>
<dbReference type="Pfam" id="PF13093">
    <property type="entry name" value="FTA4"/>
    <property type="match status" value="1"/>
</dbReference>
<evidence type="ECO:0000313" key="2">
    <source>
        <dbReference type="Proteomes" id="UP000267821"/>
    </source>
</evidence>
<protein>
    <recommendedName>
        <fullName evidence="3">Kinetochore protein fta4</fullName>
    </recommendedName>
</protein>
<dbReference type="PANTHER" id="PTHR42040">
    <property type="entry name" value="INNER KINETOCHORE SUBUNIT FTA4"/>
    <property type="match status" value="1"/>
</dbReference>
<gene>
    <name evidence="1" type="ORF">L211DRAFT_810077</name>
</gene>
<keyword evidence="2" id="KW-1185">Reference proteome</keyword>
<name>A0A3N4LIN5_9PEZI</name>
<evidence type="ECO:0000313" key="1">
    <source>
        <dbReference type="EMBL" id="RPB22767.1"/>
    </source>
</evidence>
<organism evidence="1 2">
    <name type="scientific">Terfezia boudieri ATCC MYA-4762</name>
    <dbReference type="NCBI Taxonomy" id="1051890"/>
    <lineage>
        <taxon>Eukaryota</taxon>
        <taxon>Fungi</taxon>
        <taxon>Dikarya</taxon>
        <taxon>Ascomycota</taxon>
        <taxon>Pezizomycotina</taxon>
        <taxon>Pezizomycetes</taxon>
        <taxon>Pezizales</taxon>
        <taxon>Pezizaceae</taxon>
        <taxon>Terfezia</taxon>
    </lineage>
</organism>
<dbReference type="STRING" id="1051890.A0A3N4LIN5"/>